<feature type="domain" description="Sodium/calcium exchanger membrane region" evidence="6">
    <location>
        <begin position="291"/>
        <end position="444"/>
    </location>
</feature>
<dbReference type="PANTHER" id="PTHR10846">
    <property type="entry name" value="SODIUM/POTASSIUM/CALCIUM EXCHANGER"/>
    <property type="match status" value="1"/>
</dbReference>
<feature type="transmembrane region" description="Helical" evidence="5">
    <location>
        <begin position="194"/>
        <end position="213"/>
    </location>
</feature>
<reference evidence="7 8" key="1">
    <citation type="submission" date="2020-05" db="EMBL/GenBank/DDBJ databases">
        <title>Bremerella alba sp. nov., a novel planctomycete isolated from the surface of the macroalga Fucus spiralis.</title>
        <authorList>
            <person name="Godinho O."/>
            <person name="Botelho R."/>
            <person name="Albuquerque L."/>
            <person name="Wiegand S."/>
            <person name="Da Costa M.S."/>
            <person name="Lobo-Da-Cunha A."/>
            <person name="Jogler C."/>
            <person name="Lage O.M."/>
        </authorList>
    </citation>
    <scope>NUCLEOTIDE SEQUENCE [LARGE SCALE GENOMIC DNA]</scope>
    <source>
        <strain evidence="7 8">FF15</strain>
    </source>
</reference>
<feature type="transmembrane region" description="Helical" evidence="5">
    <location>
        <begin position="431"/>
        <end position="456"/>
    </location>
</feature>
<feature type="transmembrane region" description="Helical" evidence="5">
    <location>
        <begin position="403"/>
        <end position="419"/>
    </location>
</feature>
<protein>
    <recommendedName>
        <fullName evidence="6">Sodium/calcium exchanger membrane region domain-containing protein</fullName>
    </recommendedName>
</protein>
<dbReference type="AlphaFoldDB" id="A0A7V8V1U6"/>
<comment type="caution">
    <text evidence="7">The sequence shown here is derived from an EMBL/GenBank/DDBJ whole genome shotgun (WGS) entry which is preliminary data.</text>
</comment>
<dbReference type="Pfam" id="PF01699">
    <property type="entry name" value="Na_Ca_ex"/>
    <property type="match status" value="2"/>
</dbReference>
<dbReference type="PANTHER" id="PTHR10846:SF8">
    <property type="entry name" value="INNER MEMBRANE PROTEIN YRBG"/>
    <property type="match status" value="1"/>
</dbReference>
<evidence type="ECO:0000256" key="5">
    <source>
        <dbReference type="SAM" id="Phobius"/>
    </source>
</evidence>
<gene>
    <name evidence="7" type="ORF">HOV93_04930</name>
</gene>
<dbReference type="EMBL" id="JABRWO010000001">
    <property type="protein sequence ID" value="MBA2113344.1"/>
    <property type="molecule type" value="Genomic_DNA"/>
</dbReference>
<comment type="subcellular location">
    <subcellularLocation>
        <location evidence="1">Membrane</location>
        <topology evidence="1">Multi-pass membrane protein</topology>
    </subcellularLocation>
</comment>
<evidence type="ECO:0000313" key="7">
    <source>
        <dbReference type="EMBL" id="MBA2113344.1"/>
    </source>
</evidence>
<feature type="transmembrane region" description="Helical" evidence="5">
    <location>
        <begin position="289"/>
        <end position="310"/>
    </location>
</feature>
<dbReference type="InterPro" id="IPR004481">
    <property type="entry name" value="K/Na/Ca-exchanger"/>
</dbReference>
<accession>A0A7V8V1U6</accession>
<sequence length="458" mass="49877">MSQDVDQIQQTEDGGPDWISIGVTIASIILLIVLSPWGLNVPLGFLIVQVVLISIVIWQACDPFADAAQWVGETLRLPGSVRGATLDAVASSMPELFSGIFFVVVAVMNVPTDSVAAMAQTGAEGYGSTLATCAGSAVYNMILIPAFCGIFISIYRKSKPTIDVEPEVISRDGMWFILCELVLIIFLFNDRMYWWMGLVFIGMYIAYVVHLFIDAKRYQHAMDAIHAHLGDVGHDTPTEQIVATLQEENIKATHMLVEKIKSSADEDEEDEADTAGVFYGIFNVRLNGLTATLVLLACTGVAAISCYWLVEVTNETAHVLNVPVFFVAVILAAAASSVPDTFLSIGAAMRGDDSGAVSNVFGSNIFDICICLSIPLLVNSYLIDWQPVLLVQNGKPIEGLVDLRLLLITFSAITLFVLWHRRQLTRAKSYFLCFLYALFIAYAIAGSFGFSIVGMLGL</sequence>
<dbReference type="GO" id="GO:0005886">
    <property type="term" value="C:plasma membrane"/>
    <property type="evidence" value="ECO:0007669"/>
    <property type="project" value="TreeGrafter"/>
</dbReference>
<dbReference type="InterPro" id="IPR004837">
    <property type="entry name" value="NaCa_Exmemb"/>
</dbReference>
<feature type="transmembrane region" description="Helical" evidence="5">
    <location>
        <begin position="322"/>
        <end position="343"/>
    </location>
</feature>
<feature type="transmembrane region" description="Helical" evidence="5">
    <location>
        <begin position="137"/>
        <end position="156"/>
    </location>
</feature>
<feature type="transmembrane region" description="Helical" evidence="5">
    <location>
        <begin position="364"/>
        <end position="383"/>
    </location>
</feature>
<dbReference type="GO" id="GO:0006874">
    <property type="term" value="P:intracellular calcium ion homeostasis"/>
    <property type="evidence" value="ECO:0007669"/>
    <property type="project" value="TreeGrafter"/>
</dbReference>
<evidence type="ECO:0000256" key="1">
    <source>
        <dbReference type="ARBA" id="ARBA00004141"/>
    </source>
</evidence>
<keyword evidence="3 5" id="KW-1133">Transmembrane helix</keyword>
<feature type="transmembrane region" description="Helical" evidence="5">
    <location>
        <begin position="18"/>
        <end position="37"/>
    </location>
</feature>
<dbReference type="GO" id="GO:0005262">
    <property type="term" value="F:calcium channel activity"/>
    <property type="evidence" value="ECO:0007669"/>
    <property type="project" value="TreeGrafter"/>
</dbReference>
<dbReference type="RefSeq" id="WP_207394826.1">
    <property type="nucleotide sequence ID" value="NZ_JABRWO010000001.1"/>
</dbReference>
<feature type="transmembrane region" description="Helical" evidence="5">
    <location>
        <begin position="96"/>
        <end position="117"/>
    </location>
</feature>
<keyword evidence="8" id="KW-1185">Reference proteome</keyword>
<keyword evidence="4 5" id="KW-0472">Membrane</keyword>
<dbReference type="GO" id="GO:0008273">
    <property type="term" value="F:calcium, potassium:sodium antiporter activity"/>
    <property type="evidence" value="ECO:0007669"/>
    <property type="project" value="TreeGrafter"/>
</dbReference>
<keyword evidence="2 5" id="KW-0812">Transmembrane</keyword>
<proteinExistence type="predicted"/>
<dbReference type="Proteomes" id="UP000551616">
    <property type="component" value="Unassembled WGS sequence"/>
</dbReference>
<feature type="transmembrane region" description="Helical" evidence="5">
    <location>
        <begin position="43"/>
        <end position="61"/>
    </location>
</feature>
<dbReference type="InterPro" id="IPR044880">
    <property type="entry name" value="NCX_ion-bd_dom_sf"/>
</dbReference>
<evidence type="ECO:0000256" key="4">
    <source>
        <dbReference type="ARBA" id="ARBA00023136"/>
    </source>
</evidence>
<evidence type="ECO:0000259" key="6">
    <source>
        <dbReference type="Pfam" id="PF01699"/>
    </source>
</evidence>
<organism evidence="7 8">
    <name type="scientific">Bremerella alba</name>
    <dbReference type="NCBI Taxonomy" id="980252"/>
    <lineage>
        <taxon>Bacteria</taxon>
        <taxon>Pseudomonadati</taxon>
        <taxon>Planctomycetota</taxon>
        <taxon>Planctomycetia</taxon>
        <taxon>Pirellulales</taxon>
        <taxon>Pirellulaceae</taxon>
        <taxon>Bremerella</taxon>
    </lineage>
</organism>
<dbReference type="Gene3D" id="1.20.1420.30">
    <property type="entry name" value="NCX, central ion-binding region"/>
    <property type="match status" value="2"/>
</dbReference>
<evidence type="ECO:0000313" key="8">
    <source>
        <dbReference type="Proteomes" id="UP000551616"/>
    </source>
</evidence>
<evidence type="ECO:0000256" key="3">
    <source>
        <dbReference type="ARBA" id="ARBA00022989"/>
    </source>
</evidence>
<feature type="domain" description="Sodium/calcium exchanger membrane region" evidence="6">
    <location>
        <begin position="46"/>
        <end position="212"/>
    </location>
</feature>
<name>A0A7V8V1U6_9BACT</name>
<evidence type="ECO:0000256" key="2">
    <source>
        <dbReference type="ARBA" id="ARBA00022692"/>
    </source>
</evidence>